<sequence length="99" mass="10963">MPVKLSVADRVLALVMTGIACLPVRVSDSFWISSRSRQKGLQYAVEGYIQNITIRNEGDTTILEAKAYRSQAKSEKPHDLYLKCSQHTLLDQSCSCTAG</sequence>
<dbReference type="Proteomes" id="UP001469553">
    <property type="component" value="Unassembled WGS sequence"/>
</dbReference>
<reference evidence="1 2" key="1">
    <citation type="submission" date="2021-06" db="EMBL/GenBank/DDBJ databases">
        <authorList>
            <person name="Palmer J.M."/>
        </authorList>
    </citation>
    <scope>NUCLEOTIDE SEQUENCE [LARGE SCALE GENOMIC DNA]</scope>
    <source>
        <strain evidence="1 2">AS_MEX2019</strain>
        <tissue evidence="1">Muscle</tissue>
    </source>
</reference>
<keyword evidence="2" id="KW-1185">Reference proteome</keyword>
<dbReference type="EMBL" id="JAHRIP010070366">
    <property type="protein sequence ID" value="MEQ2308940.1"/>
    <property type="molecule type" value="Genomic_DNA"/>
</dbReference>
<proteinExistence type="predicted"/>
<name>A0ABV0ZSP6_9TELE</name>
<dbReference type="PROSITE" id="PS51257">
    <property type="entry name" value="PROKAR_LIPOPROTEIN"/>
    <property type="match status" value="1"/>
</dbReference>
<organism evidence="1 2">
    <name type="scientific">Ameca splendens</name>
    <dbReference type="NCBI Taxonomy" id="208324"/>
    <lineage>
        <taxon>Eukaryota</taxon>
        <taxon>Metazoa</taxon>
        <taxon>Chordata</taxon>
        <taxon>Craniata</taxon>
        <taxon>Vertebrata</taxon>
        <taxon>Euteleostomi</taxon>
        <taxon>Actinopterygii</taxon>
        <taxon>Neopterygii</taxon>
        <taxon>Teleostei</taxon>
        <taxon>Neoteleostei</taxon>
        <taxon>Acanthomorphata</taxon>
        <taxon>Ovalentaria</taxon>
        <taxon>Atherinomorphae</taxon>
        <taxon>Cyprinodontiformes</taxon>
        <taxon>Goodeidae</taxon>
        <taxon>Ameca</taxon>
    </lineage>
</organism>
<evidence type="ECO:0000313" key="2">
    <source>
        <dbReference type="Proteomes" id="UP001469553"/>
    </source>
</evidence>
<gene>
    <name evidence="1" type="ORF">AMECASPLE_033430</name>
</gene>
<evidence type="ECO:0000313" key="1">
    <source>
        <dbReference type="EMBL" id="MEQ2308940.1"/>
    </source>
</evidence>
<accession>A0ABV0ZSP6</accession>
<comment type="caution">
    <text evidence="1">The sequence shown here is derived from an EMBL/GenBank/DDBJ whole genome shotgun (WGS) entry which is preliminary data.</text>
</comment>
<protein>
    <submittedName>
        <fullName evidence="1">Uncharacterized protein</fullName>
    </submittedName>
</protein>